<reference evidence="1 2" key="1">
    <citation type="journal article" date="2014" name="Genome Announc.">
        <title>Genome Sequence of Gammaproteobacterial Pseudohaliea rubra Type Strain DSM 19751, Isolated from Coastal Seawater of the Mediterranean Sea.</title>
        <authorList>
            <person name="Spring S."/>
            <person name="Fiebig A."/>
            <person name="Riedel T."/>
            <person name="Goker M."/>
            <person name="Klenk H.P."/>
        </authorList>
    </citation>
    <scope>NUCLEOTIDE SEQUENCE [LARGE SCALE GENOMIC DNA]</scope>
    <source>
        <strain evidence="1 2">DSM 19751</strain>
    </source>
</reference>
<accession>A0A095VS79</accession>
<dbReference type="STRING" id="1265313.HRUBRA_01453"/>
<dbReference type="eggNOG" id="COG1819">
    <property type="taxonomic scope" value="Bacteria"/>
</dbReference>
<protein>
    <submittedName>
        <fullName evidence="1">Glycosyltransferase</fullName>
    </submittedName>
</protein>
<dbReference type="Gene3D" id="3.40.50.2000">
    <property type="entry name" value="Glycogen Phosphorylase B"/>
    <property type="match status" value="1"/>
</dbReference>
<dbReference type="EMBL" id="AUVB01000042">
    <property type="protein sequence ID" value="KGE03948.1"/>
    <property type="molecule type" value="Genomic_DNA"/>
</dbReference>
<dbReference type="AlphaFoldDB" id="A0A095VS79"/>
<dbReference type="RefSeq" id="WP_035514861.1">
    <property type="nucleotide sequence ID" value="NZ_KN234751.1"/>
</dbReference>
<dbReference type="NCBIfam" id="TIGR00661">
    <property type="entry name" value="MJ1255"/>
    <property type="match status" value="1"/>
</dbReference>
<comment type="caution">
    <text evidence="1">The sequence shown here is derived from an EMBL/GenBank/DDBJ whole genome shotgun (WGS) entry which is preliminary data.</text>
</comment>
<dbReference type="HOGENOM" id="CLU_048991_0_0_6"/>
<proteinExistence type="predicted"/>
<dbReference type="InterPro" id="IPR005262">
    <property type="entry name" value="MJ1255-like"/>
</dbReference>
<dbReference type="GO" id="GO:0016740">
    <property type="term" value="F:transferase activity"/>
    <property type="evidence" value="ECO:0007669"/>
    <property type="project" value="UniProtKB-KW"/>
</dbReference>
<evidence type="ECO:0000313" key="2">
    <source>
        <dbReference type="Proteomes" id="UP000029640"/>
    </source>
</evidence>
<dbReference type="Pfam" id="PF13528">
    <property type="entry name" value="Glyco_trans_1_3"/>
    <property type="match status" value="1"/>
</dbReference>
<gene>
    <name evidence="1" type="ORF">HRUBRA_01453</name>
</gene>
<dbReference type="OrthoDB" id="9793805at2"/>
<keyword evidence="2" id="KW-1185">Reference proteome</keyword>
<name>A0A095VS79_9GAMM</name>
<organism evidence="1 2">
    <name type="scientific">Pseudohaliea rubra DSM 19751</name>
    <dbReference type="NCBI Taxonomy" id="1265313"/>
    <lineage>
        <taxon>Bacteria</taxon>
        <taxon>Pseudomonadati</taxon>
        <taxon>Pseudomonadota</taxon>
        <taxon>Gammaproteobacteria</taxon>
        <taxon>Cellvibrionales</taxon>
        <taxon>Halieaceae</taxon>
        <taxon>Pseudohaliea</taxon>
    </lineage>
</organism>
<evidence type="ECO:0000313" key="1">
    <source>
        <dbReference type="EMBL" id="KGE03948.1"/>
    </source>
</evidence>
<dbReference type="Proteomes" id="UP000029640">
    <property type="component" value="Unassembled WGS sequence"/>
</dbReference>
<keyword evidence="1" id="KW-0808">Transferase</keyword>
<dbReference type="PATRIC" id="fig|1265313.6.peg.1437"/>
<sequence length="363" mass="40054">MRILYGVQGTGNGHLSRARAMARAFAGRGVTVDYLFSGRPRAGFFAMGCFGDFQWRRGLTFVSEAGRVSYLKTVLGNDYPAFLRDVRALDVAPYDIILSDFEPVTAWAGWLRRKVVVSLGHQPAFDYRVPMDRRDLRALAVMRLFAPGTVRIGMHWAPFGAPLLPPLVDLDPAPPRRRRGKILVYLPFEDPGAVSALLRPFLAHEFFVYAPGSEYRDEGNLHLRPTSLEGFRRDLADCDGVIGNAGFELASECLALGKRLLVKPQGRQMEQASNALALHQLGYGACMERLDARRIGDWLDSGSPPPRLHFPDVAGALVDWLLAGDYRGHALSALSDRLWNGVRLERVAESVSPAPAQSLALTA</sequence>
<dbReference type="SUPFAM" id="SSF53756">
    <property type="entry name" value="UDP-Glycosyltransferase/glycogen phosphorylase"/>
    <property type="match status" value="1"/>
</dbReference>